<evidence type="ECO:0000259" key="6">
    <source>
        <dbReference type="PROSITE" id="PS50250"/>
    </source>
</evidence>
<dbReference type="Proteomes" id="UP000041254">
    <property type="component" value="Unassembled WGS sequence"/>
</dbReference>
<dbReference type="GO" id="GO:0016282">
    <property type="term" value="C:eukaryotic 43S preinitiation complex"/>
    <property type="evidence" value="ECO:0007669"/>
    <property type="project" value="UniProtKB-UniRule"/>
</dbReference>
<dbReference type="GO" id="GO:0003743">
    <property type="term" value="F:translation initiation factor activity"/>
    <property type="evidence" value="ECO:0007669"/>
    <property type="project" value="UniProtKB-UniRule"/>
</dbReference>
<organism evidence="7 8">
    <name type="scientific">Vitrella brassicaformis (strain CCMP3155)</name>
    <dbReference type="NCBI Taxonomy" id="1169540"/>
    <lineage>
        <taxon>Eukaryota</taxon>
        <taxon>Sar</taxon>
        <taxon>Alveolata</taxon>
        <taxon>Colpodellida</taxon>
        <taxon>Vitrellaceae</taxon>
        <taxon>Vitrella</taxon>
    </lineage>
</organism>
<dbReference type="PROSITE" id="PS50250">
    <property type="entry name" value="PCI"/>
    <property type="match status" value="1"/>
</dbReference>
<comment type="similarity">
    <text evidence="5">Belongs to the eIF-3 subunit M family.</text>
</comment>
<dbReference type="PhylomeDB" id="A0A0G4EM73"/>
<dbReference type="InterPro" id="IPR036390">
    <property type="entry name" value="WH_DNA-bd_sf"/>
</dbReference>
<dbReference type="HAMAP" id="MF_03012">
    <property type="entry name" value="eIF3m"/>
    <property type="match status" value="1"/>
</dbReference>
<keyword evidence="2 5" id="KW-0963">Cytoplasm</keyword>
<comment type="similarity">
    <text evidence="1">Belongs to the CSN7/EIF3M family. CSN7 subfamily.</text>
</comment>
<dbReference type="GO" id="GO:0033290">
    <property type="term" value="C:eukaryotic 48S preinitiation complex"/>
    <property type="evidence" value="ECO:0007669"/>
    <property type="project" value="UniProtKB-UniRule"/>
</dbReference>
<comment type="function">
    <text evidence="5">Component of the eukaryotic translation initiation factor 3 (eIF-3) complex, which is involved in protein synthesis of a specialized repertoire of mRNAs and, together with other initiation factors, stimulates binding of mRNA and methionyl-tRNAi to the 40S ribosome. The eIF-3 complex specifically targets and initiates translation of a subset of mRNAs involved in cell proliferation.</text>
</comment>
<dbReference type="FunCoup" id="A0A0G4EM73">
    <property type="interactions" value="750"/>
</dbReference>
<dbReference type="InParanoid" id="A0A0G4EM73"/>
<keyword evidence="8" id="KW-1185">Reference proteome</keyword>
<dbReference type="STRING" id="1169540.A0A0G4EM73"/>
<dbReference type="InterPro" id="IPR045237">
    <property type="entry name" value="COPS7/eIF3m"/>
</dbReference>
<protein>
    <recommendedName>
        <fullName evidence="5">Eukaryotic translation initiation factor 3 subunit M</fullName>
        <shortName evidence="5">eIF3m</shortName>
    </recommendedName>
</protein>
<gene>
    <name evidence="7" type="ORF">Vbra_7814</name>
</gene>
<comment type="subunit">
    <text evidence="5">Component of the eukaryotic translation initiation factor 3 (eIF-3) complex.</text>
</comment>
<evidence type="ECO:0000256" key="4">
    <source>
        <dbReference type="ARBA" id="ARBA00022917"/>
    </source>
</evidence>
<dbReference type="GO" id="GO:0001732">
    <property type="term" value="P:formation of cytoplasmic translation initiation complex"/>
    <property type="evidence" value="ECO:0007669"/>
    <property type="project" value="UniProtKB-UniRule"/>
</dbReference>
<evidence type="ECO:0000313" key="7">
    <source>
        <dbReference type="EMBL" id="CEL98037.1"/>
    </source>
</evidence>
<dbReference type="GO" id="GO:0071541">
    <property type="term" value="C:eukaryotic translation initiation factor 3 complex, eIF3m"/>
    <property type="evidence" value="ECO:0007669"/>
    <property type="project" value="UniProtKB-UniRule"/>
</dbReference>
<evidence type="ECO:0000256" key="1">
    <source>
        <dbReference type="ARBA" id="ARBA00008482"/>
    </source>
</evidence>
<accession>A0A0G4EM73</accession>
<comment type="subcellular location">
    <subcellularLocation>
        <location evidence="5">Cytoplasm</location>
    </subcellularLocation>
</comment>
<evidence type="ECO:0000256" key="2">
    <source>
        <dbReference type="ARBA" id="ARBA00022490"/>
    </source>
</evidence>
<dbReference type="InterPro" id="IPR040750">
    <property type="entry name" value="eIF3m_C_helix"/>
</dbReference>
<feature type="domain" description="PCI" evidence="6">
    <location>
        <begin position="207"/>
        <end position="374"/>
    </location>
</feature>
<dbReference type="PANTHER" id="PTHR15350">
    <property type="entry name" value="COP9 SIGNALOSOME COMPLEX SUBUNIT 7/DENDRITIC CELL PROTEIN GA17"/>
    <property type="match status" value="1"/>
</dbReference>
<dbReference type="InterPro" id="IPR027528">
    <property type="entry name" value="eIF3m"/>
</dbReference>
<dbReference type="SUPFAM" id="SSF46785">
    <property type="entry name" value="Winged helix' DNA-binding domain"/>
    <property type="match status" value="1"/>
</dbReference>
<dbReference type="Pfam" id="PF18005">
    <property type="entry name" value="eIF3m_C_helix"/>
    <property type="match status" value="1"/>
</dbReference>
<evidence type="ECO:0000256" key="3">
    <source>
        <dbReference type="ARBA" id="ARBA00022540"/>
    </source>
</evidence>
<dbReference type="OrthoDB" id="10267031at2759"/>
<reference evidence="7 8" key="1">
    <citation type="submission" date="2014-11" db="EMBL/GenBank/DDBJ databases">
        <authorList>
            <person name="Zhu J."/>
            <person name="Qi W."/>
            <person name="Song R."/>
        </authorList>
    </citation>
    <scope>NUCLEOTIDE SEQUENCE [LARGE SCALE GENOMIC DNA]</scope>
</reference>
<proteinExistence type="inferred from homology"/>
<dbReference type="PANTHER" id="PTHR15350:SF2">
    <property type="entry name" value="EUKARYOTIC TRANSLATION INITIATION FACTOR 3 SUBUNIT M"/>
    <property type="match status" value="1"/>
</dbReference>
<evidence type="ECO:0000256" key="5">
    <source>
        <dbReference type="HAMAP-Rule" id="MF_03012"/>
    </source>
</evidence>
<sequence length="437" mass="49908">MTTFLPLNEDTDGQKAAVGIADWLLDNCIKPRLPTEEANTFWTEFSETFKQQDFIQIFHLLLKYEPQVFQTITLAETPEAKLKALKECEGFFTVLMSILLRFEDEDEIMRSAETLGKALSRDTDTPDLRLRLLMALYNMFQPAFPVRYPVFVSIVQYAAKVERFEVLVPYLSCLEAWMADWNLKPKQRRALHQAIGKNLKKANRGNVAFKHIKEFLKGYQGESESELDKEEVISAAMELCEDAIRLPSLMYYDSILSLDAVRHLQHTPYKKLVELVEILTEGGLPELKAFYEANGKLFQEHDISFDACARKIRLLSLTSLALGKSELSLDLIGETLDVPAGEVESWVVTAIGQGLLDARIDQMRRVVLIKSAMQRQFGRPQWETLKQRLVAWQKNVEQLMSVWESTRQKRGEAIGEMTSGMLANGHGGRDSSSDFRR</sequence>
<dbReference type="SMART" id="SM00088">
    <property type="entry name" value="PINT"/>
    <property type="match status" value="1"/>
</dbReference>
<dbReference type="EMBL" id="CDMY01000261">
    <property type="protein sequence ID" value="CEL98037.1"/>
    <property type="molecule type" value="Genomic_DNA"/>
</dbReference>
<dbReference type="AlphaFoldDB" id="A0A0G4EM73"/>
<keyword evidence="4 5" id="KW-0648">Protein biosynthesis</keyword>
<evidence type="ECO:0000313" key="8">
    <source>
        <dbReference type="Proteomes" id="UP000041254"/>
    </source>
</evidence>
<dbReference type="Pfam" id="PF01399">
    <property type="entry name" value="PCI"/>
    <property type="match status" value="1"/>
</dbReference>
<dbReference type="OMA" id="VCLKALW"/>
<dbReference type="InterPro" id="IPR000717">
    <property type="entry name" value="PCI_dom"/>
</dbReference>
<name>A0A0G4EM73_VITBC</name>
<keyword evidence="3 5" id="KW-0396">Initiation factor</keyword>
<dbReference type="VEuPathDB" id="CryptoDB:Vbra_7814"/>